<sequence length="134" mass="15512">MKKRIRIYLFAVVVCFIIGKTGYSQEHNKQLIVGTWEFKRIEFLRVFDDSVAMKEKGVGMITTFIDSVNFIVRLKTAKGTVMIDSGRYRISANGSMIQQEDSEAVIVTLNETELVFRVEGVFVLYYVRRKKEVE</sequence>
<keyword evidence="2" id="KW-1185">Reference proteome</keyword>
<accession>A0A4Q1CGD6</accession>
<name>A0A4Q1CGD6_9BACT</name>
<reference evidence="1 2" key="1">
    <citation type="submission" date="2019-01" db="EMBL/GenBank/DDBJ databases">
        <title>Lacibacter sp. strain TTM-7.</title>
        <authorList>
            <person name="Chen W.-M."/>
        </authorList>
    </citation>
    <scope>NUCLEOTIDE SEQUENCE [LARGE SCALE GENOMIC DNA]</scope>
    <source>
        <strain evidence="1 2">TTM-7</strain>
    </source>
</reference>
<dbReference type="EMBL" id="SDHW01000005">
    <property type="protein sequence ID" value="RXK58840.1"/>
    <property type="molecule type" value="Genomic_DNA"/>
</dbReference>
<protein>
    <recommendedName>
        <fullName evidence="3">Lipocalin-like domain-containing protein</fullName>
    </recommendedName>
</protein>
<evidence type="ECO:0008006" key="3">
    <source>
        <dbReference type="Google" id="ProtNLM"/>
    </source>
</evidence>
<evidence type="ECO:0000313" key="2">
    <source>
        <dbReference type="Proteomes" id="UP000290204"/>
    </source>
</evidence>
<dbReference type="RefSeq" id="WP_129131896.1">
    <property type="nucleotide sequence ID" value="NZ_SDHW01000005.1"/>
</dbReference>
<dbReference type="AlphaFoldDB" id="A0A4Q1CGD6"/>
<dbReference type="Proteomes" id="UP000290204">
    <property type="component" value="Unassembled WGS sequence"/>
</dbReference>
<organism evidence="1 2">
    <name type="scientific">Lacibacter luteus</name>
    <dbReference type="NCBI Taxonomy" id="2508719"/>
    <lineage>
        <taxon>Bacteria</taxon>
        <taxon>Pseudomonadati</taxon>
        <taxon>Bacteroidota</taxon>
        <taxon>Chitinophagia</taxon>
        <taxon>Chitinophagales</taxon>
        <taxon>Chitinophagaceae</taxon>
        <taxon>Lacibacter</taxon>
    </lineage>
</organism>
<comment type="caution">
    <text evidence="1">The sequence shown here is derived from an EMBL/GenBank/DDBJ whole genome shotgun (WGS) entry which is preliminary data.</text>
</comment>
<gene>
    <name evidence="1" type="ORF">ESA94_15740</name>
</gene>
<proteinExistence type="predicted"/>
<evidence type="ECO:0000313" key="1">
    <source>
        <dbReference type="EMBL" id="RXK58840.1"/>
    </source>
</evidence>